<name>A0A2T1NNQ2_9FLAO</name>
<dbReference type="InterPro" id="IPR022500">
    <property type="entry name" value="PRTRC_ThiF"/>
</dbReference>
<dbReference type="InterPro" id="IPR000594">
    <property type="entry name" value="ThiF_NAD_FAD-bd"/>
</dbReference>
<gene>
    <name evidence="2" type="ORF">C7H61_00795</name>
</gene>
<reference evidence="2 3" key="1">
    <citation type="submission" date="2018-03" db="EMBL/GenBank/DDBJ databases">
        <title>Mesoflavibacter sp. HG37 and Mesoflavibacter sp. HG96 sp.nov., two marine bacteria isolated from seawater of Western Pacific Ocean.</title>
        <authorList>
            <person name="Cheng H."/>
            <person name="Wu Y.-H."/>
            <person name="Guo L.-L."/>
            <person name="Xu X.-W."/>
        </authorList>
    </citation>
    <scope>NUCLEOTIDE SEQUENCE [LARGE SCALE GENOMIC DNA]</scope>
    <source>
        <strain evidence="2 3">KCTC 42117</strain>
    </source>
</reference>
<protein>
    <submittedName>
        <fullName evidence="2">PRTRC system ThiF family protein</fullName>
    </submittedName>
</protein>
<keyword evidence="3" id="KW-1185">Reference proteome</keyword>
<dbReference type="NCBIfam" id="TIGR03736">
    <property type="entry name" value="PRTRC_ThiF"/>
    <property type="match status" value="1"/>
</dbReference>
<dbReference type="InterPro" id="IPR035985">
    <property type="entry name" value="Ubiquitin-activating_enz"/>
</dbReference>
<evidence type="ECO:0000313" key="2">
    <source>
        <dbReference type="EMBL" id="PSG94504.1"/>
    </source>
</evidence>
<dbReference type="EMBL" id="PXOT01000010">
    <property type="protein sequence ID" value="PSG94504.1"/>
    <property type="molecule type" value="Genomic_DNA"/>
</dbReference>
<dbReference type="Gene3D" id="3.40.50.720">
    <property type="entry name" value="NAD(P)-binding Rossmann-like Domain"/>
    <property type="match status" value="1"/>
</dbReference>
<dbReference type="AlphaFoldDB" id="A0A2T1NNQ2"/>
<accession>A0A2T1NNQ2</accession>
<dbReference type="RefSeq" id="WP_106676288.1">
    <property type="nucleotide sequence ID" value="NZ_JACHWV010000010.1"/>
</dbReference>
<feature type="domain" description="THIF-type NAD/FAD binding fold" evidence="1">
    <location>
        <begin position="19"/>
        <end position="140"/>
    </location>
</feature>
<evidence type="ECO:0000259" key="1">
    <source>
        <dbReference type="Pfam" id="PF00899"/>
    </source>
</evidence>
<dbReference type="SUPFAM" id="SSF69572">
    <property type="entry name" value="Activating enzymes of the ubiquitin-like proteins"/>
    <property type="match status" value="1"/>
</dbReference>
<dbReference type="GO" id="GO:0008641">
    <property type="term" value="F:ubiquitin-like modifier activating enzyme activity"/>
    <property type="evidence" value="ECO:0007669"/>
    <property type="project" value="InterPro"/>
</dbReference>
<dbReference type="Proteomes" id="UP000238430">
    <property type="component" value="Unassembled WGS sequence"/>
</dbReference>
<dbReference type="OrthoDB" id="5298642at2"/>
<dbReference type="Pfam" id="PF00899">
    <property type="entry name" value="ThiF"/>
    <property type="match status" value="1"/>
</dbReference>
<proteinExistence type="predicted"/>
<evidence type="ECO:0000313" key="3">
    <source>
        <dbReference type="Proteomes" id="UP000238430"/>
    </source>
</evidence>
<sequence length="262" mass="29571">MTTTYFNTPAYFINGQHRITVSLFGVGGTGSLLLTKLAKLNACLVALNHPGLFVKGFDFDTVEQANVLRQGFFMADVGKHKAKRLISKINLCYHTDWKAYDFKFEYPQQIFKDKDSCDILSSNIIISCLDTLKPRKELAVFTDLLKASNRHFNDTVKPYFWLDCGNTRTAGQCILSTIKTDGKAILPNLFERFGNIDDMETETLQGAGCSIADKLMEQDLFVNDSIALFASNLIWKLFKDKRIAHQGAFINLDTFKANPIRI</sequence>
<comment type="caution">
    <text evidence="2">The sequence shown here is derived from an EMBL/GenBank/DDBJ whole genome shotgun (WGS) entry which is preliminary data.</text>
</comment>
<organism evidence="2 3">
    <name type="scientific">Mesoflavibacter zeaxanthinifaciens subsp. sabulilitoris</name>
    <dbReference type="NCBI Taxonomy" id="1520893"/>
    <lineage>
        <taxon>Bacteria</taxon>
        <taxon>Pseudomonadati</taxon>
        <taxon>Bacteroidota</taxon>
        <taxon>Flavobacteriia</taxon>
        <taxon>Flavobacteriales</taxon>
        <taxon>Flavobacteriaceae</taxon>
        <taxon>Mesoflavibacter</taxon>
    </lineage>
</organism>